<dbReference type="GO" id="GO:0006144">
    <property type="term" value="P:purine nucleobase metabolic process"/>
    <property type="evidence" value="ECO:0007669"/>
    <property type="project" value="UniProtKB-KW"/>
</dbReference>
<dbReference type="GO" id="GO:0051997">
    <property type="term" value="F:2-oxo-4-hydroxy-4-carboxy-5-ureidoimidazoline decarboxylase activity"/>
    <property type="evidence" value="ECO:0007669"/>
    <property type="project" value="UniProtKB-EC"/>
</dbReference>
<reference evidence="8 9" key="1">
    <citation type="submission" date="2019-03" db="EMBL/GenBank/DDBJ databases">
        <title>Genomic Encyclopedia of Type Strains, Phase IV (KMG-IV): sequencing the most valuable type-strain genomes for metagenomic binning, comparative biology and taxonomic classification.</title>
        <authorList>
            <person name="Goeker M."/>
        </authorList>
    </citation>
    <scope>NUCLEOTIDE SEQUENCE [LARGE SCALE GENOMIC DNA]</scope>
    <source>
        <strain evidence="8 9">DSM 24830</strain>
    </source>
</reference>
<dbReference type="OrthoDB" id="9800909at2"/>
<evidence type="ECO:0000256" key="4">
    <source>
        <dbReference type="ARBA" id="ARBA00022631"/>
    </source>
</evidence>
<sequence length="181" mass="20682">MSSSTKKGLKVGGCSFINQLSKEQALDLFMQCNTSQKWCMRMEQSRPFSDSQSLLATADQHWELSTEEDYLEAFEGHPEIGDVSTLREKYRNTEKLAGHEQSGVNTANENTLELLTQGNQDYKEKFGFIFIVCATGKSAEEMLELLLKRLPNNRKQELENAAEEQRKITQIRLLKLLEEKA</sequence>
<comment type="caution">
    <text evidence="8">The sequence shown here is derived from an EMBL/GenBank/DDBJ whole genome shotgun (WGS) entry which is preliminary data.</text>
</comment>
<evidence type="ECO:0000259" key="7">
    <source>
        <dbReference type="Pfam" id="PF09349"/>
    </source>
</evidence>
<comment type="pathway">
    <text evidence="2">Purine metabolism; urate degradation; (S)-allantoin from urate: step 3/3.</text>
</comment>
<dbReference type="InterPro" id="IPR017595">
    <property type="entry name" value="OHCU_decarboxylase-2"/>
</dbReference>
<dbReference type="Proteomes" id="UP000294887">
    <property type="component" value="Unassembled WGS sequence"/>
</dbReference>
<gene>
    <name evidence="8" type="ORF">EV695_1913</name>
</gene>
<keyword evidence="9" id="KW-1185">Reference proteome</keyword>
<evidence type="ECO:0000256" key="2">
    <source>
        <dbReference type="ARBA" id="ARBA00004754"/>
    </source>
</evidence>
<evidence type="ECO:0000256" key="5">
    <source>
        <dbReference type="ARBA" id="ARBA00022793"/>
    </source>
</evidence>
<evidence type="ECO:0000256" key="1">
    <source>
        <dbReference type="ARBA" id="ARBA00001163"/>
    </source>
</evidence>
<protein>
    <recommendedName>
        <fullName evidence="3">2-oxo-4-hydroxy-4-carboxy-5-ureidoimidazoline decarboxylase</fullName>
        <ecNumber evidence="3">4.1.1.97</ecNumber>
    </recommendedName>
</protein>
<dbReference type="NCBIfam" id="NF010372">
    <property type="entry name" value="PRK13798.1"/>
    <property type="match status" value="1"/>
</dbReference>
<dbReference type="Gene3D" id="1.10.3330.10">
    <property type="entry name" value="Oxo-4-hydroxy-4-carboxy-5-ureidoimidazoline decarboxylase"/>
    <property type="match status" value="1"/>
</dbReference>
<keyword evidence="5" id="KW-0210">Decarboxylase</keyword>
<dbReference type="InterPro" id="IPR036778">
    <property type="entry name" value="OHCU_decarboxylase_sf"/>
</dbReference>
<dbReference type="InterPro" id="IPR018020">
    <property type="entry name" value="OHCU_decarboxylase"/>
</dbReference>
<evidence type="ECO:0000313" key="9">
    <source>
        <dbReference type="Proteomes" id="UP000294887"/>
    </source>
</evidence>
<feature type="domain" description="Oxo-4-hydroxy-4-carboxy-5-ureidoimidazoline decarboxylase" evidence="7">
    <location>
        <begin position="18"/>
        <end position="173"/>
    </location>
</feature>
<dbReference type="Pfam" id="PF09349">
    <property type="entry name" value="OHCU_decarbox"/>
    <property type="match status" value="1"/>
</dbReference>
<dbReference type="NCBIfam" id="TIGR03180">
    <property type="entry name" value="UraD_2"/>
    <property type="match status" value="1"/>
</dbReference>
<dbReference type="PANTHER" id="PTHR43466">
    <property type="entry name" value="2-OXO-4-HYDROXY-4-CARBOXY-5-UREIDOIMIDAZOLINE DECARBOXYLASE-RELATED"/>
    <property type="match status" value="1"/>
</dbReference>
<comment type="catalytic activity">
    <reaction evidence="1">
        <text>5-hydroxy-2-oxo-4-ureido-2,5-dihydro-1H-imidazole-5-carboxylate + H(+) = (S)-allantoin + CO2</text>
        <dbReference type="Rhea" id="RHEA:26301"/>
        <dbReference type="ChEBI" id="CHEBI:15378"/>
        <dbReference type="ChEBI" id="CHEBI:15678"/>
        <dbReference type="ChEBI" id="CHEBI:16526"/>
        <dbReference type="ChEBI" id="CHEBI:58639"/>
        <dbReference type="EC" id="4.1.1.97"/>
    </reaction>
</comment>
<organism evidence="8 9">
    <name type="scientific">Cocleimonas flava</name>
    <dbReference type="NCBI Taxonomy" id="634765"/>
    <lineage>
        <taxon>Bacteria</taxon>
        <taxon>Pseudomonadati</taxon>
        <taxon>Pseudomonadota</taxon>
        <taxon>Gammaproteobacteria</taxon>
        <taxon>Thiotrichales</taxon>
        <taxon>Thiotrichaceae</taxon>
        <taxon>Cocleimonas</taxon>
    </lineage>
</organism>
<dbReference type="PANTHER" id="PTHR43466:SF1">
    <property type="entry name" value="2-OXO-4-HYDROXY-4-CARBOXY-5-UREIDOIMIDAZOLINE DECARBOXYLASE-RELATED"/>
    <property type="match status" value="1"/>
</dbReference>
<evidence type="ECO:0000256" key="6">
    <source>
        <dbReference type="ARBA" id="ARBA00023239"/>
    </source>
</evidence>
<dbReference type="SUPFAM" id="SSF158694">
    <property type="entry name" value="UraD-Like"/>
    <property type="match status" value="1"/>
</dbReference>
<dbReference type="GO" id="GO:0019628">
    <property type="term" value="P:urate catabolic process"/>
    <property type="evidence" value="ECO:0007669"/>
    <property type="project" value="TreeGrafter"/>
</dbReference>
<dbReference type="RefSeq" id="WP_131905680.1">
    <property type="nucleotide sequence ID" value="NZ_BAAAFU010000004.1"/>
</dbReference>
<dbReference type="AlphaFoldDB" id="A0A4R1F0T3"/>
<accession>A0A4R1F0T3</accession>
<keyword evidence="6" id="KW-0456">Lyase</keyword>
<name>A0A4R1F0T3_9GAMM</name>
<dbReference type="EC" id="4.1.1.97" evidence="3"/>
<proteinExistence type="predicted"/>
<dbReference type="EMBL" id="SMFQ01000003">
    <property type="protein sequence ID" value="TCJ87403.1"/>
    <property type="molecule type" value="Genomic_DNA"/>
</dbReference>
<evidence type="ECO:0000256" key="3">
    <source>
        <dbReference type="ARBA" id="ARBA00012257"/>
    </source>
</evidence>
<keyword evidence="4" id="KW-0659">Purine metabolism</keyword>
<evidence type="ECO:0000313" key="8">
    <source>
        <dbReference type="EMBL" id="TCJ87403.1"/>
    </source>
</evidence>